<evidence type="ECO:0000256" key="2">
    <source>
        <dbReference type="ARBA" id="ARBA00004496"/>
    </source>
</evidence>
<evidence type="ECO:0000256" key="1">
    <source>
        <dbReference type="ARBA" id="ARBA00004123"/>
    </source>
</evidence>
<reference evidence="22 23" key="1">
    <citation type="journal article" date="2013" name="Nat. Commun.">
        <title>Genome analysis reveals insights into physiology and longevity of the Brandt's bat Myotis brandtii.</title>
        <authorList>
            <person name="Seim I."/>
            <person name="Fang X."/>
            <person name="Xiong Z."/>
            <person name="Lobanov A.V."/>
            <person name="Huang Z."/>
            <person name="Ma S."/>
            <person name="Feng Y."/>
            <person name="Turanov A.A."/>
            <person name="Zhu Y."/>
            <person name="Lenz T.L."/>
            <person name="Gerashchenko M.V."/>
            <person name="Fan D."/>
            <person name="Hee Yim S."/>
            <person name="Yao X."/>
            <person name="Jordan D."/>
            <person name="Xiong Y."/>
            <person name="Ma Y."/>
            <person name="Lyapunov A.N."/>
            <person name="Chen G."/>
            <person name="Kulakova O.I."/>
            <person name="Sun Y."/>
            <person name="Lee S.G."/>
            <person name="Bronson R.T."/>
            <person name="Moskalev A.A."/>
            <person name="Sunyaev S.R."/>
            <person name="Zhang G."/>
            <person name="Krogh A."/>
            <person name="Wang J."/>
            <person name="Gladyshev V.N."/>
        </authorList>
    </citation>
    <scope>NUCLEOTIDE SEQUENCE [LARGE SCALE GENOMIC DNA]</scope>
</reference>
<sequence>MSSIEGPGNPEESVATWASGEPGLVGGRRRTPPLKPSRLYKPPTSKPFSPNTRRVTFNSDVERYFYVNHTSPEDLEPKKAEPKGEKVGRCGRGKGGGSPCEFMGGNCCQTHREQPQSLARSKDWALTTHLLDFGREGRPVVGPGLCPVFCLWGTDGHAGTWVIFSPLPTPAAAQEAEEAPPVTPKVHPKEQDSELKACPSPELSPSPAASPAASEEPGPAPDQTEASPRPDEEPSLGSMLGPASEEELPVEGPAQGLLLKSDGVCVFKCLLNRDTECCRVGKESVLITLGYNSALLKFESYAEFSAFSNTLKRCRNEKKKYSVFNQRTEEASATQYFQFYGCISQQQNMMQDFVRTATYHRAILQNHVDFRDKVVLDVGCGTGILSFFAVQAGARRVYAVEASSVAQYAEILVKNNHLSDKIIVLPGIIEEISLPEAVDVIISEPMGYMLFNERMLESYLHSKKWLKANGKMFPTFSDIHLAPFSDDQLYMEHYSRANFWYQQCFYGVNLSSLRAAAVDEYFRQPIVDTFDIRILMARSVKYTVNFMDAKEADLHRVEIPFVFQMTQSGLIHGLAFWFDVAFVGSLVTVWLSTAPTEPLTHWYQVRCLLQTPLFAKEGETLSGRVLFVANKRQSYDIQIVALVNQTGFRSGNILDLKNPFFRVAMMEVKAKQKFTGKGTKKSQEKNRFYKNNDSGSSKTFPKKVVKEGGPKITSKNFQKSAIKPGKKGVKQFRNKQQGDKIPKNKFQQANKFNKKRKFQPDSKSDESAAKKPKWDDFKKKKKELKQSRQLSDRTNYDIVVRAKQIWEIVRRKDCDKEKRVKLMSDLQKLIQGKIKTIAFAHDSTRVIQCYIQFGNEEQRKQAFEELRDDLVELSKAKYSRNIVKKFLMYGGKPQIAEIIRSFKGHVRKMLRHAEASAIVEYAYNDKAILEQRNMLTEELYGNTFQLYKSADHPTLDKVLKVQPEKLELIMDEMKQILTPMAQKEAVIKHSLVHKVFLDFFTYAPPKLRSEMIEAIREAVVYLAHTHDGARVAMHCLWHGTPKDRKVIVKTMKTYVEKVANEIISSLSNILNDKYGRKVLLYLLSPRDPAHTVREIIEVLQKGDGNAHSLLQSSDQEVASKVKAGLKSLIPTLQKNKSTSKGVEMLLEKLSV</sequence>
<keyword evidence="8 19" id="KW-0949">S-adenosyl-L-methionine</keyword>
<keyword evidence="5" id="KW-0963">Cytoplasm</keyword>
<feature type="repeat" description="Pumilio" evidence="18">
    <location>
        <begin position="1061"/>
        <end position="1097"/>
    </location>
</feature>
<dbReference type="Gene3D" id="2.70.160.11">
    <property type="entry name" value="Hnrnp arginine n-methyltransferase1"/>
    <property type="match status" value="1"/>
</dbReference>
<evidence type="ECO:0000256" key="10">
    <source>
        <dbReference type="ARBA" id="ARBA00022853"/>
    </source>
</evidence>
<evidence type="ECO:0000256" key="7">
    <source>
        <dbReference type="ARBA" id="ARBA00022679"/>
    </source>
</evidence>
<dbReference type="SUPFAM" id="SSF53335">
    <property type="entry name" value="S-adenosyl-L-methionine-dependent methyltransferases"/>
    <property type="match status" value="1"/>
</dbReference>
<feature type="domain" description="PUM-HD" evidence="21">
    <location>
        <begin position="801"/>
        <end position="1151"/>
    </location>
</feature>
<dbReference type="PANTHER" id="PTHR13389:SF0">
    <property type="entry name" value="PUMILIO HOMOLOG 3"/>
    <property type="match status" value="1"/>
</dbReference>
<dbReference type="InterPro" id="IPR001313">
    <property type="entry name" value="Pumilio_RNA-bd_rpt"/>
</dbReference>
<dbReference type="InterPro" id="IPR029063">
    <property type="entry name" value="SAM-dependent_MTases_sf"/>
</dbReference>
<dbReference type="EC" id="2.1.1.319" evidence="3"/>
<evidence type="ECO:0000259" key="21">
    <source>
        <dbReference type="PROSITE" id="PS50303"/>
    </source>
</evidence>
<evidence type="ECO:0000256" key="17">
    <source>
        <dbReference type="ARBA" id="ARBA00049086"/>
    </source>
</evidence>
<dbReference type="Proteomes" id="UP000052978">
    <property type="component" value="Unassembled WGS sequence"/>
</dbReference>
<dbReference type="PROSITE" id="PS50303">
    <property type="entry name" value="PUM_HD"/>
    <property type="match status" value="1"/>
</dbReference>
<dbReference type="InterPro" id="IPR055135">
    <property type="entry name" value="PRMT_dom"/>
</dbReference>
<keyword evidence="23" id="KW-1185">Reference proteome</keyword>
<dbReference type="InterPro" id="IPR011989">
    <property type="entry name" value="ARM-like"/>
</dbReference>
<dbReference type="PANTHER" id="PTHR13389">
    <property type="entry name" value="PUMILIO HOMOLOG 3"/>
    <property type="match status" value="1"/>
</dbReference>
<keyword evidence="12" id="KW-0805">Transcription regulation</keyword>
<gene>
    <name evidence="22" type="ORF">D623_10023573</name>
</gene>
<evidence type="ECO:0000256" key="4">
    <source>
        <dbReference type="ARBA" id="ARBA00021804"/>
    </source>
</evidence>
<keyword evidence="10" id="KW-0156">Chromatin regulator</keyword>
<dbReference type="GO" id="GO:0003729">
    <property type="term" value="F:mRNA binding"/>
    <property type="evidence" value="ECO:0007669"/>
    <property type="project" value="TreeGrafter"/>
</dbReference>
<evidence type="ECO:0000256" key="20">
    <source>
        <dbReference type="SAM" id="MobiDB-lite"/>
    </source>
</evidence>
<protein>
    <recommendedName>
        <fullName evidence="4">Histone-arginine methyltransferase CARM1</fullName>
        <ecNumber evidence="3">2.1.1.319</ecNumber>
    </recommendedName>
    <alternativeName>
        <fullName evidence="16">Coactivator-associated arginine methyltransferase 1</fullName>
    </alternativeName>
    <alternativeName>
        <fullName evidence="15">Protein arginine N-methyltransferase 4</fullName>
    </alternativeName>
</protein>
<evidence type="ECO:0000256" key="13">
    <source>
        <dbReference type="ARBA" id="ARBA00023163"/>
    </source>
</evidence>
<feature type="compositionally biased region" description="Basic and acidic residues" evidence="20">
    <location>
        <begin position="758"/>
        <end position="780"/>
    </location>
</feature>
<dbReference type="Pfam" id="PF08144">
    <property type="entry name" value="CPL"/>
    <property type="match status" value="1"/>
</dbReference>
<evidence type="ECO:0000256" key="18">
    <source>
        <dbReference type="PROSITE-ProRule" id="PRU00317"/>
    </source>
</evidence>
<evidence type="ECO:0000256" key="9">
    <source>
        <dbReference type="ARBA" id="ARBA00022737"/>
    </source>
</evidence>
<dbReference type="GO" id="GO:0005730">
    <property type="term" value="C:nucleolus"/>
    <property type="evidence" value="ECO:0007669"/>
    <property type="project" value="TreeGrafter"/>
</dbReference>
<dbReference type="FunFam" id="2.70.160.11:FF:000002">
    <property type="entry name" value="Probable histone-arginine methyltransferase CARM1"/>
    <property type="match status" value="1"/>
</dbReference>
<dbReference type="InterPro" id="IPR033133">
    <property type="entry name" value="PUM-HD"/>
</dbReference>
<dbReference type="AlphaFoldDB" id="S7PWB5"/>
<evidence type="ECO:0000256" key="5">
    <source>
        <dbReference type="ARBA" id="ARBA00022490"/>
    </source>
</evidence>
<dbReference type="FunFam" id="3.40.50.150:FF:000031">
    <property type="entry name" value="Putative Histone-arginine methyltransferase CARM1"/>
    <property type="match status" value="1"/>
</dbReference>
<dbReference type="EMBL" id="KE163605">
    <property type="protein sequence ID" value="EPQ12832.1"/>
    <property type="molecule type" value="Genomic_DNA"/>
</dbReference>
<evidence type="ECO:0000256" key="3">
    <source>
        <dbReference type="ARBA" id="ARBA00011925"/>
    </source>
</evidence>
<feature type="compositionally biased region" description="Polar residues" evidence="20">
    <location>
        <begin position="689"/>
        <end position="699"/>
    </location>
</feature>
<feature type="region of interest" description="Disordered" evidence="20">
    <location>
        <begin position="674"/>
        <end position="780"/>
    </location>
</feature>
<feature type="compositionally biased region" description="Basic residues" evidence="20">
    <location>
        <begin position="724"/>
        <end position="733"/>
    </location>
</feature>
<name>S7PWB5_MYOBR</name>
<keyword evidence="14" id="KW-0539">Nucleus</keyword>
<keyword evidence="13" id="KW-0804">Transcription</keyword>
<dbReference type="Gene3D" id="1.25.10.10">
    <property type="entry name" value="Leucine-rich Repeat Variant"/>
    <property type="match status" value="1"/>
</dbReference>
<comment type="subcellular location">
    <subcellularLocation>
        <location evidence="2">Cytoplasm</location>
    </subcellularLocation>
    <subcellularLocation>
        <location evidence="1">Nucleus</location>
    </subcellularLocation>
</comment>
<dbReference type="GO" id="GO:0006325">
    <property type="term" value="P:chromatin organization"/>
    <property type="evidence" value="ECO:0007669"/>
    <property type="project" value="UniProtKB-KW"/>
</dbReference>
<dbReference type="GO" id="GO:0006417">
    <property type="term" value="P:regulation of translation"/>
    <property type="evidence" value="ECO:0007669"/>
    <property type="project" value="TreeGrafter"/>
</dbReference>
<dbReference type="Gene3D" id="3.40.50.150">
    <property type="entry name" value="Vaccinia Virus protein VP39"/>
    <property type="match status" value="1"/>
</dbReference>
<keyword evidence="7 19" id="KW-0808">Transferase</keyword>
<accession>S7PWB5</accession>
<dbReference type="Gene3D" id="2.30.29.30">
    <property type="entry name" value="Pleckstrin-homology domain (PH domain)/Phosphotyrosine-binding domain (PTB)"/>
    <property type="match status" value="1"/>
</dbReference>
<dbReference type="CDD" id="cd02440">
    <property type="entry name" value="AdoMet_MTases"/>
    <property type="match status" value="1"/>
</dbReference>
<comment type="catalytic activity">
    <reaction evidence="17">
        <text>L-arginyl-[protein] + 2 S-adenosyl-L-methionine = N(omega),N(omega)-dimethyl-L-arginyl-[protein] + 2 S-adenosyl-L-homocysteine + 2 H(+)</text>
        <dbReference type="Rhea" id="RHEA:48096"/>
        <dbReference type="Rhea" id="RHEA-COMP:10532"/>
        <dbReference type="Rhea" id="RHEA-COMP:11991"/>
        <dbReference type="ChEBI" id="CHEBI:15378"/>
        <dbReference type="ChEBI" id="CHEBI:29965"/>
        <dbReference type="ChEBI" id="CHEBI:57856"/>
        <dbReference type="ChEBI" id="CHEBI:59789"/>
        <dbReference type="ChEBI" id="CHEBI:61897"/>
        <dbReference type="EC" id="2.1.1.319"/>
    </reaction>
</comment>
<evidence type="ECO:0000313" key="23">
    <source>
        <dbReference type="Proteomes" id="UP000052978"/>
    </source>
</evidence>
<evidence type="ECO:0000256" key="6">
    <source>
        <dbReference type="ARBA" id="ARBA00022603"/>
    </source>
</evidence>
<proteinExistence type="predicted"/>
<evidence type="ECO:0000256" key="16">
    <source>
        <dbReference type="ARBA" id="ARBA00033236"/>
    </source>
</evidence>
<dbReference type="Pfam" id="PF11531">
    <property type="entry name" value="CARM1"/>
    <property type="match status" value="1"/>
</dbReference>
<dbReference type="Pfam" id="PF06325">
    <property type="entry name" value="PrmA"/>
    <property type="match status" value="1"/>
</dbReference>
<dbReference type="InterPro" id="IPR040059">
    <property type="entry name" value="PUM3"/>
</dbReference>
<dbReference type="SUPFAM" id="SSF48371">
    <property type="entry name" value="ARM repeat"/>
    <property type="match status" value="1"/>
</dbReference>
<dbReference type="InterPro" id="IPR025799">
    <property type="entry name" value="Arg_MeTrfase"/>
</dbReference>
<evidence type="ECO:0000256" key="15">
    <source>
        <dbReference type="ARBA" id="ARBA00030670"/>
    </source>
</evidence>
<dbReference type="InterPro" id="IPR012959">
    <property type="entry name" value="CPL_dom"/>
</dbReference>
<keyword evidence="11" id="KW-0694">RNA-binding</keyword>
<evidence type="ECO:0000256" key="11">
    <source>
        <dbReference type="ARBA" id="ARBA00022884"/>
    </source>
</evidence>
<evidence type="ECO:0000256" key="12">
    <source>
        <dbReference type="ARBA" id="ARBA00023015"/>
    </source>
</evidence>
<feature type="region of interest" description="Disordered" evidence="20">
    <location>
        <begin position="1"/>
        <end position="54"/>
    </location>
</feature>
<organism evidence="22 23">
    <name type="scientific">Myotis brandtii</name>
    <name type="common">Brandt's bat</name>
    <dbReference type="NCBI Taxonomy" id="109478"/>
    <lineage>
        <taxon>Eukaryota</taxon>
        <taxon>Metazoa</taxon>
        <taxon>Chordata</taxon>
        <taxon>Craniata</taxon>
        <taxon>Vertebrata</taxon>
        <taxon>Euteleostomi</taxon>
        <taxon>Mammalia</taxon>
        <taxon>Eutheria</taxon>
        <taxon>Laurasiatheria</taxon>
        <taxon>Chiroptera</taxon>
        <taxon>Yangochiroptera</taxon>
        <taxon>Vespertilionidae</taxon>
        <taxon>Myotis</taxon>
    </lineage>
</organism>
<feature type="compositionally biased region" description="Low complexity" evidence="20">
    <location>
        <begin position="199"/>
        <end position="217"/>
    </location>
</feature>
<dbReference type="GO" id="GO:0032259">
    <property type="term" value="P:methylation"/>
    <property type="evidence" value="ECO:0007669"/>
    <property type="project" value="UniProtKB-KW"/>
</dbReference>
<keyword evidence="6 19" id="KW-0489">Methyltransferase</keyword>
<dbReference type="eggNOG" id="KOG1500">
    <property type="taxonomic scope" value="Eukaryota"/>
</dbReference>
<dbReference type="InterPro" id="IPR016024">
    <property type="entry name" value="ARM-type_fold"/>
</dbReference>
<dbReference type="GO" id="GO:0005737">
    <property type="term" value="C:cytoplasm"/>
    <property type="evidence" value="ECO:0007669"/>
    <property type="project" value="UniProtKB-SubCell"/>
</dbReference>
<dbReference type="PROSITE" id="PS51678">
    <property type="entry name" value="SAM_MT_PRMT"/>
    <property type="match status" value="1"/>
</dbReference>
<dbReference type="PROSITE" id="PS50302">
    <property type="entry name" value="PUM"/>
    <property type="match status" value="2"/>
</dbReference>
<dbReference type="InterPro" id="IPR011993">
    <property type="entry name" value="PH-like_dom_sf"/>
</dbReference>
<evidence type="ECO:0000256" key="19">
    <source>
        <dbReference type="PROSITE-ProRule" id="PRU01015"/>
    </source>
</evidence>
<dbReference type="Pfam" id="PF22528">
    <property type="entry name" value="PRMT_C"/>
    <property type="match status" value="1"/>
</dbReference>
<dbReference type="FunFam" id="1.25.10.10:FF:000207">
    <property type="entry name" value="Pumilio RNA-binding family member 3"/>
    <property type="match status" value="1"/>
</dbReference>
<evidence type="ECO:0000256" key="8">
    <source>
        <dbReference type="ARBA" id="ARBA00022691"/>
    </source>
</evidence>
<dbReference type="SMART" id="SM00025">
    <property type="entry name" value="Pumilio"/>
    <property type="match status" value="5"/>
</dbReference>
<feature type="repeat" description="Pumilio" evidence="18">
    <location>
        <begin position="865"/>
        <end position="900"/>
    </location>
</feature>
<dbReference type="GO" id="GO:0035242">
    <property type="term" value="F:protein-arginine omega-N asymmetric methyltransferase activity"/>
    <property type="evidence" value="ECO:0007669"/>
    <property type="project" value="UniProtKB-EC"/>
</dbReference>
<keyword evidence="9" id="KW-0677">Repeat</keyword>
<evidence type="ECO:0000313" key="22">
    <source>
        <dbReference type="EMBL" id="EPQ12832.1"/>
    </source>
</evidence>
<feature type="region of interest" description="Disordered" evidence="20">
    <location>
        <begin position="172"/>
        <end position="249"/>
    </location>
</feature>
<evidence type="ECO:0000256" key="14">
    <source>
        <dbReference type="ARBA" id="ARBA00023242"/>
    </source>
</evidence>